<dbReference type="GO" id="GO:0003684">
    <property type="term" value="F:damaged DNA binding"/>
    <property type="evidence" value="ECO:0007669"/>
    <property type="project" value="UniProtKB-UniRule"/>
</dbReference>
<dbReference type="InterPro" id="IPR036353">
    <property type="entry name" value="XPC-bd_sf"/>
</dbReference>
<dbReference type="OrthoDB" id="419317at2759"/>
<feature type="domain" description="UBA" evidence="2">
    <location>
        <begin position="84"/>
        <end position="124"/>
    </location>
</feature>
<dbReference type="InterPro" id="IPR015360">
    <property type="entry name" value="XPC-bd"/>
</dbReference>
<dbReference type="CDD" id="cd14281">
    <property type="entry name" value="UBA2_Rad23_like"/>
    <property type="match status" value="1"/>
</dbReference>
<evidence type="ECO:0000256" key="1">
    <source>
        <dbReference type="RuleBase" id="RU367049"/>
    </source>
</evidence>
<protein>
    <recommendedName>
        <fullName evidence="1">UV excision repair protein RAD23</fullName>
    </recommendedName>
</protein>
<dbReference type="GO" id="GO:0031593">
    <property type="term" value="F:polyubiquitin modification-dependent protein binding"/>
    <property type="evidence" value="ECO:0007669"/>
    <property type="project" value="UniProtKB-UniRule"/>
</dbReference>
<dbReference type="STRING" id="946362.F2U9I1"/>
<evidence type="ECO:0000313" key="4">
    <source>
        <dbReference type="Proteomes" id="UP000007799"/>
    </source>
</evidence>
<keyword evidence="1" id="KW-0234">DNA repair</keyword>
<dbReference type="RefSeq" id="XP_004994039.1">
    <property type="nucleotide sequence ID" value="XM_004993982.1"/>
</dbReference>
<dbReference type="EMBL" id="GL832965">
    <property type="protein sequence ID" value="EGD73008.1"/>
    <property type="molecule type" value="Genomic_DNA"/>
</dbReference>
<dbReference type="GO" id="GO:0043130">
    <property type="term" value="F:ubiquitin binding"/>
    <property type="evidence" value="ECO:0007669"/>
    <property type="project" value="UniProtKB-UniRule"/>
</dbReference>
<dbReference type="PANTHER" id="PTHR10621">
    <property type="entry name" value="UV EXCISION REPAIR PROTEIN RAD23"/>
    <property type="match status" value="1"/>
</dbReference>
<dbReference type="InParanoid" id="F2U9I1"/>
<keyword evidence="1" id="KW-0963">Cytoplasm</keyword>
<dbReference type="GO" id="GO:0006289">
    <property type="term" value="P:nucleotide-excision repair"/>
    <property type="evidence" value="ECO:0007669"/>
    <property type="project" value="UniProtKB-UniRule"/>
</dbReference>
<dbReference type="Pfam" id="PF09280">
    <property type="entry name" value="XPC-binding"/>
    <property type="match status" value="1"/>
</dbReference>
<dbReference type="eggNOG" id="KOG0011">
    <property type="taxonomic scope" value="Eukaryota"/>
</dbReference>
<comment type="function">
    <text evidence="1">Multiubiquitin chain receptor involved in modulation of proteasomal degradation. Involved in nucleotide excision repair.</text>
</comment>
<evidence type="ECO:0000313" key="3">
    <source>
        <dbReference type="EMBL" id="EGD73008.1"/>
    </source>
</evidence>
<dbReference type="InterPro" id="IPR009060">
    <property type="entry name" value="UBA-like_sf"/>
</dbReference>
<comment type="similarity">
    <text evidence="1">Belongs to the RAD23 family.</text>
</comment>
<proteinExistence type="inferred from homology"/>
<reference evidence="3" key="1">
    <citation type="submission" date="2009-08" db="EMBL/GenBank/DDBJ databases">
        <title>Annotation of Salpingoeca rosetta.</title>
        <authorList>
            <consortium name="The Broad Institute Genome Sequencing Platform"/>
            <person name="Russ C."/>
            <person name="Cuomo C."/>
            <person name="Burger G."/>
            <person name="Gray M.W."/>
            <person name="Holland P.W.H."/>
            <person name="King N."/>
            <person name="Lang F.B.F."/>
            <person name="Roger A.J."/>
            <person name="Ruiz-Trillo I."/>
            <person name="Young S.K."/>
            <person name="Zeng Q."/>
            <person name="Gargeya S."/>
            <person name="Alvarado L."/>
            <person name="Berlin A."/>
            <person name="Chapman S.B."/>
            <person name="Chen Z."/>
            <person name="Freedman E."/>
            <person name="Gellesch M."/>
            <person name="Goldberg J."/>
            <person name="Griggs A."/>
            <person name="Gujja S."/>
            <person name="Heilman E."/>
            <person name="Heiman D."/>
            <person name="Howarth C."/>
            <person name="Mehta T."/>
            <person name="Neiman D."/>
            <person name="Pearson M."/>
            <person name="Roberts A."/>
            <person name="Saif S."/>
            <person name="Shea T."/>
            <person name="Shenoy N."/>
            <person name="Sisk P."/>
            <person name="Stolte C."/>
            <person name="Sykes S."/>
            <person name="White J."/>
            <person name="Yandava C."/>
            <person name="Haas B."/>
            <person name="Nusbaum C."/>
            <person name="Birren B."/>
        </authorList>
    </citation>
    <scope>NUCLEOTIDE SEQUENCE [LARGE SCALE GENOMIC DNA]</scope>
    <source>
        <strain evidence="3">ATCC 50818</strain>
    </source>
</reference>
<dbReference type="SMART" id="SM00165">
    <property type="entry name" value="UBA"/>
    <property type="match status" value="1"/>
</dbReference>
<dbReference type="InterPro" id="IPR015940">
    <property type="entry name" value="UBA"/>
</dbReference>
<dbReference type="OMA" id="PIAFLHI"/>
<accession>F2U9I1</accession>
<gene>
    <name evidence="3" type="ORF">PTSG_04717</name>
</gene>
<dbReference type="Gene3D" id="1.10.8.10">
    <property type="entry name" value="DNA helicase RuvA subunit, C-terminal domain"/>
    <property type="match status" value="1"/>
</dbReference>
<keyword evidence="1" id="KW-0539">Nucleus</keyword>
<dbReference type="FunFam" id="1.10.8.10:FF:000002">
    <property type="entry name" value="UV excision repair protein RAD23 homolog"/>
    <property type="match status" value="1"/>
</dbReference>
<dbReference type="GO" id="GO:0005654">
    <property type="term" value="C:nucleoplasm"/>
    <property type="evidence" value="ECO:0007669"/>
    <property type="project" value="TreeGrafter"/>
</dbReference>
<dbReference type="GO" id="GO:0005829">
    <property type="term" value="C:cytosol"/>
    <property type="evidence" value="ECO:0007669"/>
    <property type="project" value="TreeGrafter"/>
</dbReference>
<dbReference type="SUPFAM" id="SSF46934">
    <property type="entry name" value="UBA-like"/>
    <property type="match status" value="1"/>
</dbReference>
<dbReference type="AlphaFoldDB" id="F2U9I1"/>
<name>F2U9I1_SALR5</name>
<evidence type="ECO:0000259" key="2">
    <source>
        <dbReference type="PROSITE" id="PS50030"/>
    </source>
</evidence>
<sequence>MIIHQENPIAFLHIDPAFNQLRRLVHQNPAHLPSLLQHLASSNPDLVQLINDNQEDFYHLINAPSVAAMPQGPPPGAQGLQLSPEDAEAIERLVAFGFDRATAAQAYFACDKDENAAANWLFEHGNE</sequence>
<dbReference type="GO" id="GO:0043161">
    <property type="term" value="P:proteasome-mediated ubiquitin-dependent protein catabolic process"/>
    <property type="evidence" value="ECO:0007669"/>
    <property type="project" value="UniProtKB-UniRule"/>
</dbReference>
<keyword evidence="4" id="KW-1185">Reference proteome</keyword>
<dbReference type="SUPFAM" id="SSF101238">
    <property type="entry name" value="XPC-binding domain"/>
    <property type="match status" value="1"/>
</dbReference>
<keyword evidence="1" id="KW-0227">DNA damage</keyword>
<comment type="subcellular location">
    <subcellularLocation>
        <location evidence="1">Nucleus</location>
    </subcellularLocation>
    <subcellularLocation>
        <location evidence="1">Cytoplasm</location>
    </subcellularLocation>
</comment>
<dbReference type="GO" id="GO:0070628">
    <property type="term" value="F:proteasome binding"/>
    <property type="evidence" value="ECO:0007669"/>
    <property type="project" value="TreeGrafter"/>
</dbReference>
<organism evidence="4">
    <name type="scientific">Salpingoeca rosetta (strain ATCC 50818 / BSB-021)</name>
    <dbReference type="NCBI Taxonomy" id="946362"/>
    <lineage>
        <taxon>Eukaryota</taxon>
        <taxon>Choanoflagellata</taxon>
        <taxon>Craspedida</taxon>
        <taxon>Salpingoecidae</taxon>
        <taxon>Salpingoeca</taxon>
    </lineage>
</organism>
<dbReference type="InterPro" id="IPR004806">
    <property type="entry name" value="Rad23"/>
</dbReference>
<dbReference type="Proteomes" id="UP000007799">
    <property type="component" value="Unassembled WGS sequence"/>
</dbReference>
<dbReference type="PROSITE" id="PS50030">
    <property type="entry name" value="UBA"/>
    <property type="match status" value="1"/>
</dbReference>
<dbReference type="GeneID" id="16074617"/>
<dbReference type="PRINTS" id="PR01839">
    <property type="entry name" value="RAD23PROTEIN"/>
</dbReference>
<dbReference type="Gene3D" id="1.10.10.540">
    <property type="entry name" value="XPC-binding domain"/>
    <property type="match status" value="1"/>
</dbReference>
<dbReference type="PANTHER" id="PTHR10621:SF0">
    <property type="entry name" value="UV EXCISION REPAIR PROTEIN RAD23"/>
    <property type="match status" value="1"/>
</dbReference>
<dbReference type="KEGG" id="sre:PTSG_04717"/>
<dbReference type="Pfam" id="PF00627">
    <property type="entry name" value="UBA"/>
    <property type="match status" value="1"/>
</dbReference>